<dbReference type="Proteomes" id="UP001203761">
    <property type="component" value="Unassembled WGS sequence"/>
</dbReference>
<dbReference type="EMBL" id="JAKNCJ010000001">
    <property type="protein sequence ID" value="MCL6422521.1"/>
    <property type="molecule type" value="Genomic_DNA"/>
</dbReference>
<dbReference type="InterPro" id="IPR036291">
    <property type="entry name" value="NAD(P)-bd_dom_sf"/>
</dbReference>
<evidence type="ECO:0000313" key="2">
    <source>
        <dbReference type="EMBL" id="MCL6422521.1"/>
    </source>
</evidence>
<dbReference type="InterPro" id="IPR051397">
    <property type="entry name" value="Zn-ADH-like_protein"/>
</dbReference>
<dbReference type="Pfam" id="PF00107">
    <property type="entry name" value="ADH_zinc_N"/>
    <property type="match status" value="1"/>
</dbReference>
<protein>
    <submittedName>
        <fullName evidence="2">Oxidoreductase</fullName>
    </submittedName>
</protein>
<dbReference type="Pfam" id="PF08240">
    <property type="entry name" value="ADH_N"/>
    <property type="match status" value="1"/>
</dbReference>
<dbReference type="Gene3D" id="3.90.180.10">
    <property type="entry name" value="Medium-chain alcohol dehydrogenases, catalytic domain"/>
    <property type="match status" value="1"/>
</dbReference>
<dbReference type="InterPro" id="IPR011032">
    <property type="entry name" value="GroES-like_sf"/>
</dbReference>
<dbReference type="InterPro" id="IPR013154">
    <property type="entry name" value="ADH-like_N"/>
</dbReference>
<evidence type="ECO:0000259" key="1">
    <source>
        <dbReference type="SMART" id="SM00829"/>
    </source>
</evidence>
<dbReference type="NCBIfam" id="TIGR02823">
    <property type="entry name" value="oxido_YhdH"/>
    <property type="match status" value="1"/>
</dbReference>
<accession>A0ABT0QXY0</accession>
<dbReference type="SMART" id="SM00829">
    <property type="entry name" value="PKS_ER"/>
    <property type="match status" value="1"/>
</dbReference>
<organism evidence="2 3">
    <name type="scientific">Brachybacterium equifaecis</name>
    <dbReference type="NCBI Taxonomy" id="2910770"/>
    <lineage>
        <taxon>Bacteria</taxon>
        <taxon>Bacillati</taxon>
        <taxon>Actinomycetota</taxon>
        <taxon>Actinomycetes</taxon>
        <taxon>Micrococcales</taxon>
        <taxon>Dermabacteraceae</taxon>
        <taxon>Brachybacterium</taxon>
    </lineage>
</organism>
<proteinExistence type="predicted"/>
<dbReference type="Gene3D" id="3.40.50.720">
    <property type="entry name" value="NAD(P)-binding Rossmann-like Domain"/>
    <property type="match status" value="1"/>
</dbReference>
<dbReference type="InterPro" id="IPR014188">
    <property type="entry name" value="Acrylyl-CoA_reductase_AcuI"/>
</dbReference>
<dbReference type="SUPFAM" id="SSF50129">
    <property type="entry name" value="GroES-like"/>
    <property type="match status" value="1"/>
</dbReference>
<sequence length="335" mass="34462">MRAIIIEAKDSGPRFTQSADEAALLGPADVPADGEGQVDLDVLFSSLNYKDAMALAGRGIARTFPLVPGIDIVGRVTASRAQSWREGDLVVLNGDGIGESRHGGFATRARVRPDALVRLPETISPARAAAIGTAGFTAMLAVLRLEDAGLLPGDGDVLVTGASGGAGSLAIALLAGRGFRVIASTGRPEENAGYLRGLGAAEIIDREVLGSEVGRPLQSARFAGAIDGVGSTTLANVLAQTRWGGTVAAYGLAQGHDLPTSVMPFILRGVTLAGVNSVDAPLPLRQRAWDALAEELDLDLLDSLTCTIGLSETIEAGERLLAGRSRGRVVVDVAG</sequence>
<dbReference type="SUPFAM" id="SSF51735">
    <property type="entry name" value="NAD(P)-binding Rossmann-fold domains"/>
    <property type="match status" value="1"/>
</dbReference>
<reference evidence="2" key="1">
    <citation type="submission" date="2022-02" db="EMBL/GenBank/DDBJ databases">
        <authorList>
            <person name="Lee M."/>
            <person name="Kim S.-J."/>
            <person name="Jung M.-Y."/>
        </authorList>
    </citation>
    <scope>NUCLEOTIDE SEQUENCE</scope>
    <source>
        <strain evidence="2">JHP9</strain>
    </source>
</reference>
<dbReference type="InterPro" id="IPR020843">
    <property type="entry name" value="ER"/>
</dbReference>
<keyword evidence="3" id="KW-1185">Reference proteome</keyword>
<comment type="caution">
    <text evidence="2">The sequence shown here is derived from an EMBL/GenBank/DDBJ whole genome shotgun (WGS) entry which is preliminary data.</text>
</comment>
<evidence type="ECO:0000313" key="3">
    <source>
        <dbReference type="Proteomes" id="UP001203761"/>
    </source>
</evidence>
<dbReference type="RefSeq" id="WP_249736617.1">
    <property type="nucleotide sequence ID" value="NZ_JAKNCJ010000001.1"/>
</dbReference>
<dbReference type="PANTHER" id="PTHR43677:SF1">
    <property type="entry name" value="ACRYLYL-COA REDUCTASE ACUI-RELATED"/>
    <property type="match status" value="1"/>
</dbReference>
<gene>
    <name evidence="2" type="ORF">Bequi_03830</name>
</gene>
<dbReference type="InterPro" id="IPR013149">
    <property type="entry name" value="ADH-like_C"/>
</dbReference>
<dbReference type="PANTHER" id="PTHR43677">
    <property type="entry name" value="SHORT-CHAIN DEHYDROGENASE/REDUCTASE"/>
    <property type="match status" value="1"/>
</dbReference>
<feature type="domain" description="Enoyl reductase (ER)" evidence="1">
    <location>
        <begin position="18"/>
        <end position="331"/>
    </location>
</feature>
<name>A0ABT0QXY0_9MICO</name>
<dbReference type="CDD" id="cd08288">
    <property type="entry name" value="MDR_yhdh"/>
    <property type="match status" value="1"/>
</dbReference>